<evidence type="ECO:0000313" key="9">
    <source>
        <dbReference type="EMBL" id="ANN67814.1"/>
    </source>
</evidence>
<evidence type="ECO:0000313" key="10">
    <source>
        <dbReference type="EMBL" id="ANN72906.1"/>
    </source>
</evidence>
<comment type="cofactor">
    <cofactor evidence="1">
        <name>Fe cation</name>
        <dbReference type="ChEBI" id="CHEBI:24875"/>
    </cofactor>
</comment>
<dbReference type="OrthoDB" id="9769355at2"/>
<dbReference type="KEGG" id="bbro:BAU06_17275"/>
<dbReference type="SUPFAM" id="SSF50022">
    <property type="entry name" value="ISP domain"/>
    <property type="match status" value="1"/>
</dbReference>
<name>A0A193G0D4_9BORD</name>
<dbReference type="STRING" id="463025.BAU08_17520"/>
<keyword evidence="11" id="KW-1185">Reference proteome</keyword>
<keyword evidence="4" id="KW-0479">Metal-binding</keyword>
<keyword evidence="6" id="KW-0408">Iron</keyword>
<dbReference type="Proteomes" id="UP000092213">
    <property type="component" value="Chromosome"/>
</dbReference>
<evidence type="ECO:0000313" key="12">
    <source>
        <dbReference type="Proteomes" id="UP000092213"/>
    </source>
</evidence>
<dbReference type="RefSeq" id="WP_066352712.1">
    <property type="nucleotide sequence ID" value="NZ_CBCSFJ010000020.1"/>
</dbReference>
<gene>
    <name evidence="9" type="ORF">BAU06_17275</name>
    <name evidence="10" type="ORF">BAU08_17520</name>
</gene>
<dbReference type="Pfam" id="PF00355">
    <property type="entry name" value="Rieske"/>
    <property type="match status" value="1"/>
</dbReference>
<dbReference type="Pfam" id="PF00848">
    <property type="entry name" value="Ring_hydroxyl_A"/>
    <property type="match status" value="1"/>
</dbReference>
<dbReference type="GO" id="GO:0016491">
    <property type="term" value="F:oxidoreductase activity"/>
    <property type="evidence" value="ECO:0007669"/>
    <property type="project" value="UniProtKB-KW"/>
</dbReference>
<evidence type="ECO:0000256" key="5">
    <source>
        <dbReference type="ARBA" id="ARBA00023002"/>
    </source>
</evidence>
<evidence type="ECO:0000256" key="4">
    <source>
        <dbReference type="ARBA" id="ARBA00022723"/>
    </source>
</evidence>
<dbReference type="Gene3D" id="2.102.10.10">
    <property type="entry name" value="Rieske [2Fe-2S] iron-sulphur domain"/>
    <property type="match status" value="1"/>
</dbReference>
<evidence type="ECO:0000313" key="11">
    <source>
        <dbReference type="Proteomes" id="UP000091897"/>
    </source>
</evidence>
<dbReference type="InterPro" id="IPR017941">
    <property type="entry name" value="Rieske_2Fe-2S"/>
</dbReference>
<dbReference type="CDD" id="cd00680">
    <property type="entry name" value="RHO_alpha_C"/>
    <property type="match status" value="1"/>
</dbReference>
<dbReference type="PANTHER" id="PTHR43756:SF5">
    <property type="entry name" value="CHOLINE MONOOXYGENASE, CHLOROPLASTIC"/>
    <property type="match status" value="1"/>
</dbReference>
<dbReference type="CDD" id="cd03469">
    <property type="entry name" value="Rieske_RO_Alpha_N"/>
    <property type="match status" value="1"/>
</dbReference>
<dbReference type="InterPro" id="IPR001663">
    <property type="entry name" value="Rng_hydr_dOase-A"/>
</dbReference>
<dbReference type="InterPro" id="IPR036922">
    <property type="entry name" value="Rieske_2Fe-2S_sf"/>
</dbReference>
<proteinExistence type="inferred from homology"/>
<dbReference type="PROSITE" id="PS51296">
    <property type="entry name" value="RIESKE"/>
    <property type="match status" value="1"/>
</dbReference>
<reference evidence="11 12" key="1">
    <citation type="submission" date="2016-06" db="EMBL/GenBank/DDBJ databases">
        <title>Complete genome sequences of Bordetella bronchialis and Bordetella flabilis.</title>
        <authorList>
            <person name="LiPuma J.J."/>
            <person name="Spilker T."/>
        </authorList>
    </citation>
    <scope>NUCLEOTIDE SEQUENCE [LARGE SCALE GENOMIC DNA]</scope>
    <source>
        <strain evidence="10 12">AU17976</strain>
        <strain evidence="9 11">AU3182</strain>
    </source>
</reference>
<dbReference type="Proteomes" id="UP000091897">
    <property type="component" value="Chromosome"/>
</dbReference>
<dbReference type="EMBL" id="CP016170">
    <property type="protein sequence ID" value="ANN67814.1"/>
    <property type="molecule type" value="Genomic_DNA"/>
</dbReference>
<keyword evidence="7" id="KW-0411">Iron-sulfur</keyword>
<organism evidence="10 12">
    <name type="scientific">Bordetella bronchialis</name>
    <dbReference type="NCBI Taxonomy" id="463025"/>
    <lineage>
        <taxon>Bacteria</taxon>
        <taxon>Pseudomonadati</taxon>
        <taxon>Pseudomonadota</taxon>
        <taxon>Betaproteobacteria</taxon>
        <taxon>Burkholderiales</taxon>
        <taxon>Alcaligenaceae</taxon>
        <taxon>Bordetella</taxon>
    </lineage>
</organism>
<evidence type="ECO:0000256" key="6">
    <source>
        <dbReference type="ARBA" id="ARBA00023004"/>
    </source>
</evidence>
<dbReference type="AlphaFoldDB" id="A0A193G0D4"/>
<keyword evidence="3" id="KW-0001">2Fe-2S</keyword>
<dbReference type="InterPro" id="IPR015879">
    <property type="entry name" value="Ring_hydroxy_dOase_asu_C_dom"/>
</dbReference>
<evidence type="ECO:0000256" key="2">
    <source>
        <dbReference type="ARBA" id="ARBA00008751"/>
    </source>
</evidence>
<sequence length="385" mass="43906">MTDIGRMAQFVPARTQLPVSAYFDEARFQREQELIFKQSALYVGHRNMVPEVGDWRTLVQEKGGRALVHTPQGIELISNVCRHRQALMLGGVAGNVAGDVNTSGNLRATGGNIVCPLHRWTYSAQGELLGAPQFDSTPCARLDRFRLRDCHGLLFEGPRDPLQDIGGLFGRPEFDFGDYVLDRVQIHQCNYNWKTFIEVYLEDYHVGPFHPGLGRFVTCDDLAWEFGSWHSVQRVGVHQALAHPGSDVYRAWHDRVLDFRQGETPDFGAIWATYFPTHMIEVYPHVLVLSTLHPRGPQDTLNVVEFYYPEEIVAFEREFVEAQQAAYMETAVEDDEIAERMDAGRKALLDRGVSEAGPYQSPMEDGMQHFHEWYRRIMAETDPHP</sequence>
<dbReference type="PANTHER" id="PTHR43756">
    <property type="entry name" value="CHOLINE MONOOXYGENASE, CHLOROPLASTIC"/>
    <property type="match status" value="1"/>
</dbReference>
<evidence type="ECO:0000256" key="7">
    <source>
        <dbReference type="ARBA" id="ARBA00023014"/>
    </source>
</evidence>
<evidence type="ECO:0000259" key="8">
    <source>
        <dbReference type="PROSITE" id="PS51296"/>
    </source>
</evidence>
<dbReference type="EMBL" id="CP016171">
    <property type="protein sequence ID" value="ANN72906.1"/>
    <property type="molecule type" value="Genomic_DNA"/>
</dbReference>
<dbReference type="PRINTS" id="PR00090">
    <property type="entry name" value="RNGDIOXGNASE"/>
</dbReference>
<evidence type="ECO:0000256" key="3">
    <source>
        <dbReference type="ARBA" id="ARBA00022714"/>
    </source>
</evidence>
<evidence type="ECO:0000256" key="1">
    <source>
        <dbReference type="ARBA" id="ARBA00001962"/>
    </source>
</evidence>
<comment type="similarity">
    <text evidence="2">Belongs to the bacterial ring-hydroxylating dioxygenase alpha subunit family.</text>
</comment>
<feature type="domain" description="Rieske" evidence="8">
    <location>
        <begin position="41"/>
        <end position="156"/>
    </location>
</feature>
<dbReference type="SUPFAM" id="SSF55961">
    <property type="entry name" value="Bet v1-like"/>
    <property type="match status" value="1"/>
</dbReference>
<dbReference type="GO" id="GO:0005506">
    <property type="term" value="F:iron ion binding"/>
    <property type="evidence" value="ECO:0007669"/>
    <property type="project" value="InterPro"/>
</dbReference>
<keyword evidence="5" id="KW-0560">Oxidoreductase</keyword>
<protein>
    <submittedName>
        <fullName evidence="10">Rieske (2Fe-2S) protein</fullName>
    </submittedName>
</protein>
<dbReference type="Gene3D" id="3.90.380.10">
    <property type="entry name" value="Naphthalene 1,2-dioxygenase Alpha Subunit, Chain A, domain 1"/>
    <property type="match status" value="1"/>
</dbReference>
<accession>A0A193G0D4</accession>
<dbReference type="GO" id="GO:0051537">
    <property type="term" value="F:2 iron, 2 sulfur cluster binding"/>
    <property type="evidence" value="ECO:0007669"/>
    <property type="project" value="UniProtKB-KW"/>
</dbReference>